<comment type="subcellular location">
    <subcellularLocation>
        <location evidence="2">Membrane</location>
        <topology evidence="2">Multi-pass membrane protein</topology>
    </subcellularLocation>
</comment>
<dbReference type="EMBL" id="NBIU01000001">
    <property type="protein sequence ID" value="PZT49176.1"/>
    <property type="molecule type" value="Genomic_DNA"/>
</dbReference>
<evidence type="ECO:0000256" key="4">
    <source>
        <dbReference type="ARBA" id="ARBA00022553"/>
    </source>
</evidence>
<comment type="caution">
    <text evidence="13">The sequence shown here is derived from an EMBL/GenBank/DDBJ whole genome shotgun (WGS) entry which is preliminary data.</text>
</comment>
<comment type="catalytic activity">
    <reaction evidence="1">
        <text>ATP + protein L-histidine = ADP + protein N-phospho-L-histidine.</text>
        <dbReference type="EC" id="2.7.13.3"/>
    </reaction>
</comment>
<dbReference type="SMART" id="SM00388">
    <property type="entry name" value="HisKA"/>
    <property type="match status" value="1"/>
</dbReference>
<dbReference type="PROSITE" id="PS50109">
    <property type="entry name" value="HIS_KIN"/>
    <property type="match status" value="1"/>
</dbReference>
<protein>
    <recommendedName>
        <fullName evidence="3">histidine kinase</fullName>
        <ecNumber evidence="3">2.7.13.3</ecNumber>
    </recommendedName>
</protein>
<organism evidence="13 14">
    <name type="scientific">Helicobacter valdiviensis</name>
    <dbReference type="NCBI Taxonomy" id="1458358"/>
    <lineage>
        <taxon>Bacteria</taxon>
        <taxon>Pseudomonadati</taxon>
        <taxon>Campylobacterota</taxon>
        <taxon>Epsilonproteobacteria</taxon>
        <taxon>Campylobacterales</taxon>
        <taxon>Helicobacteraceae</taxon>
        <taxon>Helicobacter</taxon>
    </lineage>
</organism>
<keyword evidence="14" id="KW-1185">Reference proteome</keyword>
<evidence type="ECO:0000256" key="8">
    <source>
        <dbReference type="ARBA" id="ARBA00022989"/>
    </source>
</evidence>
<dbReference type="SMART" id="SM00387">
    <property type="entry name" value="HATPase_c"/>
    <property type="match status" value="1"/>
</dbReference>
<evidence type="ECO:0000313" key="13">
    <source>
        <dbReference type="EMBL" id="PZT49176.1"/>
    </source>
</evidence>
<name>A0A2W6NNX1_9HELI</name>
<dbReference type="Pfam" id="PF00512">
    <property type="entry name" value="HisKA"/>
    <property type="match status" value="1"/>
</dbReference>
<dbReference type="InterPro" id="IPR050428">
    <property type="entry name" value="TCS_sensor_his_kinase"/>
</dbReference>
<keyword evidence="10 11" id="KW-0472">Membrane</keyword>
<dbReference type="EC" id="2.7.13.3" evidence="3"/>
<dbReference type="Pfam" id="PF02518">
    <property type="entry name" value="HATPase_c"/>
    <property type="match status" value="1"/>
</dbReference>
<sequence>MFLFSFSLYAYMRNSFYADIKNNIYDNIHTILQSSISYKVGQIFYIQKPDILKDEKLKIEIISTQNKITNSEKTYKKDKRVFYEIIYFYKNNQALKITQDITQINAFLDKILHSIIIVGFFGLILIKLFALAFSNILYKPISKLSKSLSTLKESNLENIKEDNLPLEFQPLIASINELLNKIKNHLSYQKQLFIGIAHELKTPLAVMKTKSEVTLLKERDKEKYIESLKTNIKSIDEMNAIIKTILELGRQESAQFEKTSDVDIMKILRELAENFKILAQKENKIFNILLEPQELFANIKPTLLTQIVQNFLQNAFKFTPQNKHIELKSQLTTNGFLQIIVLDEGCGLDCELDNIYAPFRRSGNKSGAGLGLFLAKNAANALGGNISLQNRKDTQGTVATFMLKIT</sequence>
<evidence type="ECO:0000256" key="10">
    <source>
        <dbReference type="ARBA" id="ARBA00023136"/>
    </source>
</evidence>
<evidence type="ECO:0000313" key="14">
    <source>
        <dbReference type="Proteomes" id="UP000249746"/>
    </source>
</evidence>
<dbReference type="InterPro" id="IPR036097">
    <property type="entry name" value="HisK_dim/P_sf"/>
</dbReference>
<dbReference type="InterPro" id="IPR005467">
    <property type="entry name" value="His_kinase_dom"/>
</dbReference>
<reference evidence="13 14" key="1">
    <citation type="submission" date="2017-03" db="EMBL/GenBank/DDBJ databases">
        <title>Genomic and clinical evidence uncovers the enterohepatic species Helicobacter valdiviensis as a potential human intestinal pathogen.</title>
        <authorList>
            <person name="Fresia P."/>
            <person name="Jara R."/>
            <person name="Sierra R."/>
            <person name="Ferres I."/>
            <person name="Greif G."/>
            <person name="Iraola G."/>
            <person name="Collado L."/>
        </authorList>
    </citation>
    <scope>NUCLEOTIDE SEQUENCE [LARGE SCALE GENOMIC DNA]</scope>
    <source>
        <strain evidence="13 14">WBE14</strain>
    </source>
</reference>
<dbReference type="GO" id="GO:0005886">
    <property type="term" value="C:plasma membrane"/>
    <property type="evidence" value="ECO:0007669"/>
    <property type="project" value="TreeGrafter"/>
</dbReference>
<evidence type="ECO:0000256" key="6">
    <source>
        <dbReference type="ARBA" id="ARBA00022692"/>
    </source>
</evidence>
<dbReference type="PRINTS" id="PR00344">
    <property type="entry name" value="BCTRLSENSOR"/>
</dbReference>
<feature type="transmembrane region" description="Helical" evidence="11">
    <location>
        <begin position="111"/>
        <end position="138"/>
    </location>
</feature>
<keyword evidence="8 11" id="KW-1133">Transmembrane helix</keyword>
<evidence type="ECO:0000256" key="5">
    <source>
        <dbReference type="ARBA" id="ARBA00022679"/>
    </source>
</evidence>
<dbReference type="PANTHER" id="PTHR45436">
    <property type="entry name" value="SENSOR HISTIDINE KINASE YKOH"/>
    <property type="match status" value="1"/>
</dbReference>
<feature type="domain" description="Histidine kinase" evidence="12">
    <location>
        <begin position="195"/>
        <end position="406"/>
    </location>
</feature>
<keyword evidence="7 13" id="KW-0418">Kinase</keyword>
<keyword evidence="4" id="KW-0597">Phosphoprotein</keyword>
<dbReference type="GO" id="GO:0000155">
    <property type="term" value="F:phosphorelay sensor kinase activity"/>
    <property type="evidence" value="ECO:0007669"/>
    <property type="project" value="InterPro"/>
</dbReference>
<dbReference type="CDD" id="cd00082">
    <property type="entry name" value="HisKA"/>
    <property type="match status" value="1"/>
</dbReference>
<accession>A0A2W6NNX1</accession>
<dbReference type="InterPro" id="IPR003594">
    <property type="entry name" value="HATPase_dom"/>
</dbReference>
<evidence type="ECO:0000256" key="1">
    <source>
        <dbReference type="ARBA" id="ARBA00000085"/>
    </source>
</evidence>
<evidence type="ECO:0000259" key="12">
    <source>
        <dbReference type="PROSITE" id="PS50109"/>
    </source>
</evidence>
<keyword evidence="5" id="KW-0808">Transferase</keyword>
<proteinExistence type="predicted"/>
<dbReference type="PANTHER" id="PTHR45436:SF15">
    <property type="entry name" value="SENSOR HISTIDINE KINASE CUSS"/>
    <property type="match status" value="1"/>
</dbReference>
<dbReference type="SUPFAM" id="SSF55874">
    <property type="entry name" value="ATPase domain of HSP90 chaperone/DNA topoisomerase II/histidine kinase"/>
    <property type="match status" value="1"/>
</dbReference>
<evidence type="ECO:0000256" key="7">
    <source>
        <dbReference type="ARBA" id="ARBA00022777"/>
    </source>
</evidence>
<dbReference type="AlphaFoldDB" id="A0A2W6NNX1"/>
<dbReference type="InterPro" id="IPR036890">
    <property type="entry name" value="HATPase_C_sf"/>
</dbReference>
<dbReference type="Gene3D" id="1.10.287.130">
    <property type="match status" value="1"/>
</dbReference>
<evidence type="ECO:0000256" key="2">
    <source>
        <dbReference type="ARBA" id="ARBA00004141"/>
    </source>
</evidence>
<dbReference type="SUPFAM" id="SSF47384">
    <property type="entry name" value="Homodimeric domain of signal transducing histidine kinase"/>
    <property type="match status" value="1"/>
</dbReference>
<gene>
    <name evidence="13" type="ORF">B6S12_00585</name>
</gene>
<evidence type="ECO:0000256" key="3">
    <source>
        <dbReference type="ARBA" id="ARBA00012438"/>
    </source>
</evidence>
<dbReference type="OrthoDB" id="9762826at2"/>
<evidence type="ECO:0000256" key="9">
    <source>
        <dbReference type="ARBA" id="ARBA00023012"/>
    </source>
</evidence>
<dbReference type="InterPro" id="IPR004358">
    <property type="entry name" value="Sig_transdc_His_kin-like_C"/>
</dbReference>
<evidence type="ECO:0000256" key="11">
    <source>
        <dbReference type="SAM" id="Phobius"/>
    </source>
</evidence>
<dbReference type="InterPro" id="IPR003661">
    <property type="entry name" value="HisK_dim/P_dom"/>
</dbReference>
<keyword evidence="9" id="KW-0902">Two-component regulatory system</keyword>
<keyword evidence="6 11" id="KW-0812">Transmembrane</keyword>
<dbReference type="Gene3D" id="3.30.565.10">
    <property type="entry name" value="Histidine kinase-like ATPase, C-terminal domain"/>
    <property type="match status" value="1"/>
</dbReference>
<dbReference type="Proteomes" id="UP000249746">
    <property type="component" value="Unassembled WGS sequence"/>
</dbReference>
<dbReference type="Gene3D" id="6.10.340.10">
    <property type="match status" value="1"/>
</dbReference>